<dbReference type="NCBIfam" id="TIGR00040">
    <property type="entry name" value="yfcE"/>
    <property type="match status" value="1"/>
</dbReference>
<gene>
    <name evidence="4" type="ORF">AUJ95_04670</name>
</gene>
<sequence length="162" mass="18184">MQIGITSDTHIPVRAHSLPNILIQEFSRVDLILHAGDILTMDVLMELEKLAPVKAVYGNMDKPETREQLEEKIIVEVEDVKIGLIHGIGSKIGLASRIKKEFPETIDCIVYGHTHVPECRLEDNILFFNPGSPTDTVFAPYRSFGIIEVNGKRIKGRLIKID</sequence>
<comment type="caution">
    <text evidence="4">The sequence shown here is derived from an EMBL/GenBank/DDBJ whole genome shotgun (WGS) entry which is preliminary data.</text>
</comment>
<reference evidence="4 5" key="1">
    <citation type="journal article" date="2016" name="Environ. Microbiol.">
        <title>Genomic resolution of a cold subsurface aquifer community provides metabolic insights for novel microbes adapted to high CO concentrations.</title>
        <authorList>
            <person name="Probst A.J."/>
            <person name="Castelle C.J."/>
            <person name="Singh A."/>
            <person name="Brown C.T."/>
            <person name="Anantharaman K."/>
            <person name="Sharon I."/>
            <person name="Hug L.A."/>
            <person name="Burstein D."/>
            <person name="Emerson J.B."/>
            <person name="Thomas B.C."/>
            <person name="Banfield J.F."/>
        </authorList>
    </citation>
    <scope>NUCLEOTIDE SEQUENCE [LARGE SCALE GENOMIC DNA]</scope>
    <source>
        <strain evidence="4">CG2_30_40_21</strain>
    </source>
</reference>
<dbReference type="PANTHER" id="PTHR11124">
    <property type="entry name" value="VACUOLAR SORTING PROTEIN VPS29"/>
    <property type="match status" value="1"/>
</dbReference>
<dbReference type="InterPro" id="IPR024654">
    <property type="entry name" value="Calcineurin-like_PHP_lpxH"/>
</dbReference>
<dbReference type="Pfam" id="PF12850">
    <property type="entry name" value="Metallophos_2"/>
    <property type="match status" value="1"/>
</dbReference>
<dbReference type="InterPro" id="IPR029052">
    <property type="entry name" value="Metallo-depent_PP-like"/>
</dbReference>
<dbReference type="EC" id="3.1.4.-" evidence="2"/>
<dbReference type="GO" id="GO:0046872">
    <property type="term" value="F:metal ion binding"/>
    <property type="evidence" value="ECO:0007669"/>
    <property type="project" value="UniProtKB-KW"/>
</dbReference>
<evidence type="ECO:0000313" key="5">
    <source>
        <dbReference type="Proteomes" id="UP000183085"/>
    </source>
</evidence>
<protein>
    <recommendedName>
        <fullName evidence="2">Phosphoesterase</fullName>
        <ecNumber evidence="2">3.1.4.-</ecNumber>
    </recommendedName>
</protein>
<feature type="domain" description="Calcineurin-like phosphoesterase" evidence="3">
    <location>
        <begin position="1"/>
        <end position="150"/>
    </location>
</feature>
<comment type="similarity">
    <text evidence="1 2">Belongs to the metallophosphoesterase superfamily. YfcE family.</text>
</comment>
<evidence type="ECO:0000259" key="3">
    <source>
        <dbReference type="Pfam" id="PF12850"/>
    </source>
</evidence>
<dbReference type="STRING" id="1817895.AUJ95_04670"/>
<dbReference type="Gene3D" id="3.60.21.10">
    <property type="match status" value="1"/>
</dbReference>
<keyword evidence="2" id="KW-0479">Metal-binding</keyword>
<dbReference type="InterPro" id="IPR000979">
    <property type="entry name" value="Phosphodiesterase_MJ0936/Vps29"/>
</dbReference>
<name>A0A1J5DY19_9BACT</name>
<dbReference type="AlphaFoldDB" id="A0A1J5DY19"/>
<evidence type="ECO:0000256" key="2">
    <source>
        <dbReference type="RuleBase" id="RU362039"/>
    </source>
</evidence>
<dbReference type="GO" id="GO:0016787">
    <property type="term" value="F:hydrolase activity"/>
    <property type="evidence" value="ECO:0007669"/>
    <property type="project" value="UniProtKB-UniRule"/>
</dbReference>
<proteinExistence type="inferred from homology"/>
<organism evidence="4 5">
    <name type="scientific">Candidatus Desantisbacteria bacterium CG2_30_40_21</name>
    <dbReference type="NCBI Taxonomy" id="1817895"/>
    <lineage>
        <taxon>Bacteria</taxon>
        <taxon>Candidatus Desantisiibacteriota</taxon>
    </lineage>
</organism>
<dbReference type="SUPFAM" id="SSF56300">
    <property type="entry name" value="Metallo-dependent phosphatases"/>
    <property type="match status" value="1"/>
</dbReference>
<comment type="cofactor">
    <cofactor evidence="2">
        <name>a divalent metal cation</name>
        <dbReference type="ChEBI" id="CHEBI:60240"/>
    </cofactor>
</comment>
<evidence type="ECO:0000256" key="1">
    <source>
        <dbReference type="ARBA" id="ARBA00008950"/>
    </source>
</evidence>
<evidence type="ECO:0000313" key="4">
    <source>
        <dbReference type="EMBL" id="OIP40299.1"/>
    </source>
</evidence>
<dbReference type="EMBL" id="MNYI01000123">
    <property type="protein sequence ID" value="OIP40299.1"/>
    <property type="molecule type" value="Genomic_DNA"/>
</dbReference>
<accession>A0A1J5DY19</accession>
<dbReference type="Proteomes" id="UP000183085">
    <property type="component" value="Unassembled WGS sequence"/>
</dbReference>